<proteinExistence type="predicted"/>
<evidence type="ECO:0000313" key="2">
    <source>
        <dbReference type="EMBL" id="CDI82177.1"/>
    </source>
</evidence>
<reference evidence="2" key="1">
    <citation type="submission" date="2013-10" db="EMBL/GenBank/DDBJ databases">
        <title>Genomic analysis of the causative agents of coccidiosis in chickens.</title>
        <authorList>
            <person name="Reid A.J."/>
            <person name="Blake D."/>
            <person name="Billington K."/>
            <person name="Browne H."/>
            <person name="Dunn M."/>
            <person name="Hung S."/>
            <person name="Kawahara F."/>
            <person name="Miranda-Saavedra D."/>
            <person name="Mourier T."/>
            <person name="Nagra H."/>
            <person name="Otto T.D."/>
            <person name="Rawlings N."/>
            <person name="Sanchez A."/>
            <person name="Sanders M."/>
            <person name="Subramaniam C."/>
            <person name="Tay Y."/>
            <person name="Dear P."/>
            <person name="Doerig C."/>
            <person name="Gruber A."/>
            <person name="Parkinson J."/>
            <person name="Shirley M."/>
            <person name="Wan K.L."/>
            <person name="Berriman M."/>
            <person name="Tomley F."/>
            <person name="Pain A."/>
        </authorList>
    </citation>
    <scope>NUCLEOTIDE SEQUENCE [LARGE SCALE GENOMIC DNA]</scope>
    <source>
        <strain evidence="2">Houghton</strain>
    </source>
</reference>
<feature type="non-terminal residue" evidence="2">
    <location>
        <position position="1"/>
    </location>
</feature>
<accession>U6GRJ1</accession>
<dbReference type="GeneID" id="25274595"/>
<dbReference type="AlphaFoldDB" id="U6GRJ1"/>
<dbReference type="EMBL" id="HG672121">
    <property type="protein sequence ID" value="CDI82177.1"/>
    <property type="molecule type" value="Genomic_DNA"/>
</dbReference>
<name>U6GRJ1_EIMAC</name>
<dbReference type="VEuPathDB" id="ToxoDB:EAH_00065250"/>
<keyword evidence="3" id="KW-1185">Reference proteome</keyword>
<organism evidence="2 3">
    <name type="scientific">Eimeria acervulina</name>
    <name type="common">Coccidian parasite</name>
    <dbReference type="NCBI Taxonomy" id="5801"/>
    <lineage>
        <taxon>Eukaryota</taxon>
        <taxon>Sar</taxon>
        <taxon>Alveolata</taxon>
        <taxon>Apicomplexa</taxon>
        <taxon>Conoidasida</taxon>
        <taxon>Coccidia</taxon>
        <taxon>Eucoccidiorida</taxon>
        <taxon>Eimeriorina</taxon>
        <taxon>Eimeriidae</taxon>
        <taxon>Eimeria</taxon>
    </lineage>
</organism>
<evidence type="ECO:0000256" key="1">
    <source>
        <dbReference type="SAM" id="MobiDB-lite"/>
    </source>
</evidence>
<dbReference type="RefSeq" id="XP_013248324.1">
    <property type="nucleotide sequence ID" value="XM_013392870.1"/>
</dbReference>
<protein>
    <submittedName>
        <fullName evidence="2">Uncharacterized protein</fullName>
    </submittedName>
</protein>
<reference evidence="2" key="2">
    <citation type="submission" date="2013-10" db="EMBL/GenBank/DDBJ databases">
        <authorList>
            <person name="Aslett M."/>
        </authorList>
    </citation>
    <scope>NUCLEOTIDE SEQUENCE [LARGE SCALE GENOMIC DNA]</scope>
    <source>
        <strain evidence="2">Houghton</strain>
    </source>
</reference>
<gene>
    <name evidence="2" type="ORF">EAH_00065250</name>
</gene>
<evidence type="ECO:0000313" key="3">
    <source>
        <dbReference type="Proteomes" id="UP000018050"/>
    </source>
</evidence>
<dbReference type="OrthoDB" id="348428at2759"/>
<sequence>DEDEGCPGQRRLLPPEDFSLAESLSPQTEETEDGEPAKSFQASIEERMGYPSISSLDEPAASRMFKHLVMFGGAMEITRPLTVQGDVDKPVLGTYLVTCDPKYPLTAVESVYSLQKSIREDVATLLAENVSNALESLMFSEDSGKNPICSMNVRKFGHLEVQLLNSVQHSPLDAPAPSSSAQRPLIPVKEEMKVTTTAEAAEQIDEKISRGRGVLTCHLEDMDLTVVVTQPFFECMESRDSREVEPMK</sequence>
<dbReference type="Proteomes" id="UP000018050">
    <property type="component" value="Unassembled WGS sequence"/>
</dbReference>
<feature type="region of interest" description="Disordered" evidence="1">
    <location>
        <begin position="1"/>
        <end position="40"/>
    </location>
</feature>